<dbReference type="InterPro" id="IPR029052">
    <property type="entry name" value="Metallo-depent_PP-like"/>
</dbReference>
<accession>D4RXP8</accession>
<dbReference type="RefSeq" id="WP_005601553.1">
    <property type="nucleotide sequence ID" value="NZ_GG663520.1"/>
</dbReference>
<dbReference type="HOGENOM" id="CLU_092313_3_0_9"/>
<feature type="domain" description="Calcineurin-like phosphoesterase" evidence="2">
    <location>
        <begin position="2"/>
        <end position="147"/>
    </location>
</feature>
<dbReference type="eggNOG" id="COG4186">
    <property type="taxonomic scope" value="Bacteria"/>
</dbReference>
<comment type="similarity">
    <text evidence="1">Belongs to the metallophosphoesterase superfamily. YfcE family.</text>
</comment>
<comment type="caution">
    <text evidence="3">The sequence shown here is derived from an EMBL/GenBank/DDBJ whole genome shotgun (WGS) entry which is preliminary data.</text>
</comment>
<name>D4RXP8_9FIRM</name>
<evidence type="ECO:0000256" key="1">
    <source>
        <dbReference type="ARBA" id="ARBA00008950"/>
    </source>
</evidence>
<protein>
    <submittedName>
        <fullName evidence="3">Ser/Thr phosphatase family protein</fullName>
    </submittedName>
</protein>
<gene>
    <name evidence="3" type="ORF">BUTYVIB_00599</name>
</gene>
<dbReference type="SUPFAM" id="SSF56300">
    <property type="entry name" value="Metallo-dependent phosphatases"/>
    <property type="match status" value="1"/>
</dbReference>
<dbReference type="Gene3D" id="3.60.21.10">
    <property type="match status" value="1"/>
</dbReference>
<dbReference type="AlphaFoldDB" id="D4RXP8"/>
<dbReference type="EMBL" id="ABWN01000020">
    <property type="protein sequence ID" value="EFF69130.1"/>
    <property type="molecule type" value="Genomic_DNA"/>
</dbReference>
<reference evidence="3 4" key="1">
    <citation type="submission" date="2010-02" db="EMBL/GenBank/DDBJ databases">
        <authorList>
            <person name="Weinstock G."/>
            <person name="Sodergren E."/>
            <person name="Clifton S."/>
            <person name="Fulton L."/>
            <person name="Fulton B."/>
            <person name="Courtney L."/>
            <person name="Fronick C."/>
            <person name="Harrison M."/>
            <person name="Strong C."/>
            <person name="Farmer C."/>
            <person name="Delahaunty K."/>
            <person name="Markovic C."/>
            <person name="Hall O."/>
            <person name="Minx P."/>
            <person name="Tomlinson C."/>
            <person name="Mitreva M."/>
            <person name="Nelson J."/>
            <person name="Hou S."/>
            <person name="Wollam A."/>
            <person name="Pepin K.H."/>
            <person name="Johnson M."/>
            <person name="Bhonagiri V."/>
            <person name="Zhang X."/>
            <person name="Suruliraj S."/>
            <person name="Warren W."/>
            <person name="Chinwalla A."/>
            <person name="Mardis E.R."/>
            <person name="Wilson R.K."/>
        </authorList>
    </citation>
    <scope>NUCLEOTIDE SEQUENCE [LARGE SCALE GENOMIC DNA]</scope>
    <source>
        <strain evidence="3 4">DSM 2876</strain>
    </source>
</reference>
<sequence length="193" mass="22656">MIYFISDTHFGHRNIVRYRPFNDIEEMDNTLINNWNSTVHENDEVYILGDFIYKSDKHCSYYLRQLAGKKHLIVGNHDSKWMACGGNLSDYFVSIDNLKEIQDDKGRHLTLCHYPLMEWRGSVYAVHDKDKGNNFLIHGHLHHQKNISYEFIKNNIPCALNAGVEINGYKPVKFEDLFTNNSIHYEREDACSK</sequence>
<organism evidence="3 4">
    <name type="scientific">Eshraghiella crossota DSM 2876</name>
    <dbReference type="NCBI Taxonomy" id="511680"/>
    <lineage>
        <taxon>Bacteria</taxon>
        <taxon>Bacillati</taxon>
        <taxon>Bacillota</taxon>
        <taxon>Clostridia</taxon>
        <taxon>Lachnospirales</taxon>
        <taxon>Lachnospiraceae</taxon>
        <taxon>Eshraghiella</taxon>
    </lineage>
</organism>
<keyword evidence="4" id="KW-1185">Reference proteome</keyword>
<evidence type="ECO:0000313" key="4">
    <source>
        <dbReference type="Proteomes" id="UP000006238"/>
    </source>
</evidence>
<dbReference type="Proteomes" id="UP000006238">
    <property type="component" value="Unassembled WGS sequence"/>
</dbReference>
<evidence type="ECO:0000259" key="2">
    <source>
        <dbReference type="Pfam" id="PF12850"/>
    </source>
</evidence>
<dbReference type="GeneID" id="98919398"/>
<evidence type="ECO:0000313" key="3">
    <source>
        <dbReference type="EMBL" id="EFF69130.1"/>
    </source>
</evidence>
<proteinExistence type="inferred from homology"/>
<dbReference type="Pfam" id="PF12850">
    <property type="entry name" value="Metallophos_2"/>
    <property type="match status" value="1"/>
</dbReference>
<dbReference type="InterPro" id="IPR024654">
    <property type="entry name" value="Calcineurin-like_PHP_lpxH"/>
</dbReference>